<proteinExistence type="inferred from homology"/>
<dbReference type="GO" id="GO:0046872">
    <property type="term" value="F:metal ion binding"/>
    <property type="evidence" value="ECO:0007669"/>
    <property type="project" value="UniProtKB-KW"/>
</dbReference>
<evidence type="ECO:0000256" key="1">
    <source>
        <dbReference type="ARBA" id="ARBA00005495"/>
    </source>
</evidence>
<dbReference type="OrthoDB" id="4188830at2"/>
<dbReference type="Gene3D" id="3.90.1590.10">
    <property type="entry name" value="glutathione-dependent formaldehyde- activating enzyme (gfa)"/>
    <property type="match status" value="1"/>
</dbReference>
<dbReference type="PROSITE" id="PS51891">
    <property type="entry name" value="CENP_V_GFA"/>
    <property type="match status" value="1"/>
</dbReference>
<keyword evidence="4" id="KW-0456">Lyase</keyword>
<feature type="domain" description="CENP-V/GFA" evidence="5">
    <location>
        <begin position="4"/>
        <end position="119"/>
    </location>
</feature>
<dbReference type="Proteomes" id="UP000286678">
    <property type="component" value="Unassembled WGS sequence"/>
</dbReference>
<evidence type="ECO:0000313" key="6">
    <source>
        <dbReference type="EMBL" id="RUO51045.1"/>
    </source>
</evidence>
<reference evidence="7" key="1">
    <citation type="journal article" date="2018" name="Front. Microbiol.">
        <title>Genome-Based Analysis Reveals the Taxonomy and Diversity of the Family Idiomarinaceae.</title>
        <authorList>
            <person name="Liu Y."/>
            <person name="Lai Q."/>
            <person name="Shao Z."/>
        </authorList>
    </citation>
    <scope>NUCLEOTIDE SEQUENCE [LARGE SCALE GENOMIC DNA]</scope>
    <source>
        <strain evidence="7">SW15</strain>
    </source>
</reference>
<protein>
    <submittedName>
        <fullName evidence="6">Aldehyde-activating protein</fullName>
    </submittedName>
</protein>
<keyword evidence="3" id="KW-0862">Zinc</keyword>
<dbReference type="GO" id="GO:0016846">
    <property type="term" value="F:carbon-sulfur lyase activity"/>
    <property type="evidence" value="ECO:0007669"/>
    <property type="project" value="InterPro"/>
</dbReference>
<dbReference type="RefSeq" id="WP_126832941.1">
    <property type="nucleotide sequence ID" value="NZ_PIPT01000001.1"/>
</dbReference>
<dbReference type="InterPro" id="IPR011057">
    <property type="entry name" value="Mss4-like_sf"/>
</dbReference>
<accession>A0A432XQN2</accession>
<evidence type="ECO:0000256" key="2">
    <source>
        <dbReference type="ARBA" id="ARBA00022723"/>
    </source>
</evidence>
<keyword evidence="2" id="KW-0479">Metal-binding</keyword>
<evidence type="ECO:0000256" key="4">
    <source>
        <dbReference type="ARBA" id="ARBA00023239"/>
    </source>
</evidence>
<sequence>MTTHRGSCLCGTVRFEIKGEFDSFFLCHCKHCQKDTGSAHAANLFSQSAKLNWQAGQEAVTSFTLPQSRHSKSFCKHCGSALPNTQNEALLVVPAGCLDTEVKVKPTGHLFTSSRATWEAKLSNAPEYEGLPE</sequence>
<gene>
    <name evidence="6" type="ORF">CWE21_02880</name>
</gene>
<comment type="caution">
    <text evidence="6">The sequence shown here is derived from an EMBL/GenBank/DDBJ whole genome shotgun (WGS) entry which is preliminary data.</text>
</comment>
<dbReference type="PANTHER" id="PTHR33337:SF40">
    <property type="entry name" value="CENP-V_GFA DOMAIN-CONTAINING PROTEIN-RELATED"/>
    <property type="match status" value="1"/>
</dbReference>
<dbReference type="PANTHER" id="PTHR33337">
    <property type="entry name" value="GFA DOMAIN-CONTAINING PROTEIN"/>
    <property type="match status" value="1"/>
</dbReference>
<dbReference type="SUPFAM" id="SSF51316">
    <property type="entry name" value="Mss4-like"/>
    <property type="match status" value="1"/>
</dbReference>
<keyword evidence="7" id="KW-1185">Reference proteome</keyword>
<dbReference type="AlphaFoldDB" id="A0A432XQN2"/>
<dbReference type="EMBL" id="PIPT01000001">
    <property type="protein sequence ID" value="RUO51045.1"/>
    <property type="molecule type" value="Genomic_DNA"/>
</dbReference>
<dbReference type="Pfam" id="PF04828">
    <property type="entry name" value="GFA"/>
    <property type="match status" value="1"/>
</dbReference>
<organism evidence="6 7">
    <name type="scientific">Pseudidiomarina aquimaris</name>
    <dbReference type="NCBI Taxonomy" id="641841"/>
    <lineage>
        <taxon>Bacteria</taxon>
        <taxon>Pseudomonadati</taxon>
        <taxon>Pseudomonadota</taxon>
        <taxon>Gammaproteobacteria</taxon>
        <taxon>Alteromonadales</taxon>
        <taxon>Idiomarinaceae</taxon>
        <taxon>Pseudidiomarina</taxon>
    </lineage>
</organism>
<evidence type="ECO:0000313" key="7">
    <source>
        <dbReference type="Proteomes" id="UP000286678"/>
    </source>
</evidence>
<comment type="similarity">
    <text evidence="1">Belongs to the Gfa family.</text>
</comment>
<name>A0A432XQN2_9GAMM</name>
<evidence type="ECO:0000256" key="3">
    <source>
        <dbReference type="ARBA" id="ARBA00022833"/>
    </source>
</evidence>
<dbReference type="InterPro" id="IPR006913">
    <property type="entry name" value="CENP-V/GFA"/>
</dbReference>
<evidence type="ECO:0000259" key="5">
    <source>
        <dbReference type="PROSITE" id="PS51891"/>
    </source>
</evidence>